<dbReference type="Gene3D" id="3.90.1530.30">
    <property type="match status" value="1"/>
</dbReference>
<dbReference type="PANTHER" id="PTHR33375">
    <property type="entry name" value="CHROMOSOME-PARTITIONING PROTEIN PARB-RELATED"/>
    <property type="match status" value="1"/>
</dbReference>
<dbReference type="EMBL" id="RHQL01000018">
    <property type="protein sequence ID" value="RRV05443.1"/>
    <property type="molecule type" value="Genomic_DNA"/>
</dbReference>
<comment type="caution">
    <text evidence="4">The sequence shown here is derived from an EMBL/GenBank/DDBJ whole genome shotgun (WGS) entry which is preliminary data.</text>
</comment>
<evidence type="ECO:0000313" key="5">
    <source>
        <dbReference type="Proteomes" id="UP000276506"/>
    </source>
</evidence>
<dbReference type="GO" id="GO:0003677">
    <property type="term" value="F:DNA binding"/>
    <property type="evidence" value="ECO:0007669"/>
    <property type="project" value="InterPro"/>
</dbReference>
<dbReference type="SMART" id="SM00470">
    <property type="entry name" value="ParB"/>
    <property type="match status" value="1"/>
</dbReference>
<gene>
    <name evidence="4" type="ORF">EGJ28_21115</name>
</gene>
<dbReference type="RefSeq" id="WP_052813515.1">
    <property type="nucleotide sequence ID" value="NZ_RHQL01000018.1"/>
</dbReference>
<evidence type="ECO:0000313" key="4">
    <source>
        <dbReference type="EMBL" id="RRV05443.1"/>
    </source>
</evidence>
<dbReference type="GO" id="GO:0005694">
    <property type="term" value="C:chromosome"/>
    <property type="evidence" value="ECO:0007669"/>
    <property type="project" value="TreeGrafter"/>
</dbReference>
<name>A0A3R8VNF7_9GAMM</name>
<dbReference type="InterPro" id="IPR013741">
    <property type="entry name" value="KorB_domain"/>
</dbReference>
<dbReference type="NCBIfam" id="TIGR00180">
    <property type="entry name" value="parB_part"/>
    <property type="match status" value="1"/>
</dbReference>
<dbReference type="GO" id="GO:0007059">
    <property type="term" value="P:chromosome segregation"/>
    <property type="evidence" value="ECO:0007669"/>
    <property type="project" value="TreeGrafter"/>
</dbReference>
<dbReference type="InterPro" id="IPR036086">
    <property type="entry name" value="ParB/Sulfiredoxin_sf"/>
</dbReference>
<dbReference type="InterPro" id="IPR003115">
    <property type="entry name" value="ParB_N"/>
</dbReference>
<organism evidence="4 5">
    <name type="scientific">Stutzerimonas xanthomarina</name>
    <dbReference type="NCBI Taxonomy" id="271420"/>
    <lineage>
        <taxon>Bacteria</taxon>
        <taxon>Pseudomonadati</taxon>
        <taxon>Pseudomonadota</taxon>
        <taxon>Gammaproteobacteria</taxon>
        <taxon>Pseudomonadales</taxon>
        <taxon>Pseudomonadaceae</taxon>
        <taxon>Stutzerimonas</taxon>
    </lineage>
</organism>
<dbReference type="SUPFAM" id="SSF109709">
    <property type="entry name" value="KorB DNA-binding domain-like"/>
    <property type="match status" value="1"/>
</dbReference>
<evidence type="ECO:0000256" key="1">
    <source>
        <dbReference type="ARBA" id="ARBA00006295"/>
    </source>
</evidence>
<comment type="similarity">
    <text evidence="1">Belongs to the ParB family.</text>
</comment>
<protein>
    <submittedName>
        <fullName evidence="4">ParB/RepB/Spo0J family partition protein</fullName>
    </submittedName>
</protein>
<dbReference type="InterPro" id="IPR050336">
    <property type="entry name" value="Chromosome_partition/occlusion"/>
</dbReference>
<feature type="compositionally biased region" description="Low complexity" evidence="2">
    <location>
        <begin position="290"/>
        <end position="300"/>
    </location>
</feature>
<reference evidence="4 5" key="1">
    <citation type="submission" date="2018-10" db="EMBL/GenBank/DDBJ databases">
        <title>Transmission dynamics of multidrug resistant bacteria on intensive care unit surfaces.</title>
        <authorList>
            <person name="D'Souza A.W."/>
            <person name="Potter R.F."/>
            <person name="Wallace M."/>
            <person name="Shupe A."/>
            <person name="Patel S."/>
            <person name="Sun S."/>
            <person name="Gul D."/>
            <person name="Kwon J.H."/>
            <person name="Andleeb S."/>
            <person name="Burnham C.-A.D."/>
            <person name="Dantas G."/>
        </authorList>
    </citation>
    <scope>NUCLEOTIDE SEQUENCE [LARGE SCALE GENOMIC DNA]</scope>
    <source>
        <strain evidence="4 5">PX_177</strain>
    </source>
</reference>
<evidence type="ECO:0000256" key="2">
    <source>
        <dbReference type="SAM" id="MobiDB-lite"/>
    </source>
</evidence>
<proteinExistence type="inferred from homology"/>
<dbReference type="AlphaFoldDB" id="A0A3R8VNF7"/>
<dbReference type="SUPFAM" id="SSF110849">
    <property type="entry name" value="ParB/Sulfiredoxin"/>
    <property type="match status" value="1"/>
</dbReference>
<dbReference type="Gene3D" id="1.10.10.2830">
    <property type="match status" value="1"/>
</dbReference>
<accession>A0A3R8VNF7</accession>
<sequence>MKVDLTRLRNLADLNSLAEGAQEDRVLMLDPDDIVVKKQFRRTFKGIEELAESMREQQQSPIIVSPLNKDTGKYLLQKGERRLRAAKLIGGGYKLRAIVDSTQRSASEHAASQMIENIQREDPTPIEIGRGLVEIRNSLIEEGRKGTGKELANLLKKPESWVSRHLALADVPEELAQLIEDEITTDSEIIYSLKQLGEIDPARFTVLIARARDPERPLSREEVRREMKAAKGAPELPREPLAGKEPGGSGTDGASQPEGEGRGSASAEGSAGGSLSGAQSSETPMPPGEPGATGAEGAGTSDQPDDSSKAPPKASQQRERATGKLGKAEVATITPERMVIAVRVALDRKHVTGELLLNKVCGDPSKGLVSILVAGRPTEKLVPLDQIELLSMMPLATD</sequence>
<dbReference type="Pfam" id="PF08535">
    <property type="entry name" value="KorB"/>
    <property type="match status" value="1"/>
</dbReference>
<dbReference type="PANTHER" id="PTHR33375:SF1">
    <property type="entry name" value="CHROMOSOME-PARTITIONING PROTEIN PARB-RELATED"/>
    <property type="match status" value="1"/>
</dbReference>
<dbReference type="Proteomes" id="UP000276506">
    <property type="component" value="Unassembled WGS sequence"/>
</dbReference>
<feature type="region of interest" description="Disordered" evidence="2">
    <location>
        <begin position="215"/>
        <end position="328"/>
    </location>
</feature>
<feature type="domain" description="ParB-like N-terminal" evidence="3">
    <location>
        <begin position="27"/>
        <end position="118"/>
    </location>
</feature>
<dbReference type="InterPro" id="IPR004437">
    <property type="entry name" value="ParB/RepB/Spo0J"/>
</dbReference>
<feature type="compositionally biased region" description="Basic and acidic residues" evidence="2">
    <location>
        <begin position="215"/>
        <end position="229"/>
    </location>
</feature>
<dbReference type="Pfam" id="PF02195">
    <property type="entry name" value="ParB_N"/>
    <property type="match status" value="1"/>
</dbReference>
<evidence type="ECO:0000259" key="3">
    <source>
        <dbReference type="SMART" id="SM00470"/>
    </source>
</evidence>